<comment type="caution">
    <text evidence="3">The sequence shown here is derived from an EMBL/GenBank/DDBJ whole genome shotgun (WGS) entry which is preliminary data.</text>
</comment>
<feature type="compositionally biased region" description="Basic and acidic residues" evidence="1">
    <location>
        <begin position="400"/>
        <end position="409"/>
    </location>
</feature>
<evidence type="ECO:0000313" key="3">
    <source>
        <dbReference type="EMBL" id="OAA45115.1"/>
    </source>
</evidence>
<dbReference type="EMBL" id="AZHA01000009">
    <property type="protein sequence ID" value="OAA45115.1"/>
    <property type="molecule type" value="Genomic_DNA"/>
</dbReference>
<dbReference type="PANTHER" id="PTHR39608:SF1">
    <property type="entry name" value="INTEGRAL MEMBRANE PROTEIN (AFU_ORTHOLOGUE AFUA_5G08640)"/>
    <property type="match status" value="1"/>
</dbReference>
<reference evidence="3 4" key="1">
    <citation type="journal article" date="2016" name="Genome Biol. Evol.">
        <title>Divergent and convergent evolution of fungal pathogenicity.</title>
        <authorList>
            <person name="Shang Y."/>
            <person name="Xiao G."/>
            <person name="Zheng P."/>
            <person name="Cen K."/>
            <person name="Zhan S."/>
            <person name="Wang C."/>
        </authorList>
    </citation>
    <scope>NUCLEOTIDE SEQUENCE [LARGE SCALE GENOMIC DNA]</scope>
    <source>
        <strain evidence="3 4">RCEF 3172</strain>
    </source>
</reference>
<organism evidence="3 4">
    <name type="scientific">Beauveria brongniartii RCEF 3172</name>
    <dbReference type="NCBI Taxonomy" id="1081107"/>
    <lineage>
        <taxon>Eukaryota</taxon>
        <taxon>Fungi</taxon>
        <taxon>Dikarya</taxon>
        <taxon>Ascomycota</taxon>
        <taxon>Pezizomycotina</taxon>
        <taxon>Sordariomycetes</taxon>
        <taxon>Hypocreomycetidae</taxon>
        <taxon>Hypocreales</taxon>
        <taxon>Cordycipitaceae</taxon>
        <taxon>Beauveria</taxon>
        <taxon>Beauveria brongniartii</taxon>
    </lineage>
</organism>
<keyword evidence="2" id="KW-1133">Transmembrane helix</keyword>
<keyword evidence="4" id="KW-1185">Reference proteome</keyword>
<gene>
    <name evidence="3" type="ORF">BBO_03693</name>
</gene>
<dbReference type="AlphaFoldDB" id="A0A167FDF2"/>
<protein>
    <recommendedName>
        <fullName evidence="5">MARVEL domain-containing protein</fullName>
    </recommendedName>
</protein>
<feature type="region of interest" description="Disordered" evidence="1">
    <location>
        <begin position="177"/>
        <end position="212"/>
    </location>
</feature>
<feature type="compositionally biased region" description="Polar residues" evidence="1">
    <location>
        <begin position="256"/>
        <end position="276"/>
    </location>
</feature>
<proteinExistence type="predicted"/>
<feature type="region of interest" description="Disordered" evidence="1">
    <location>
        <begin position="358"/>
        <end position="409"/>
    </location>
</feature>
<evidence type="ECO:0000256" key="2">
    <source>
        <dbReference type="SAM" id="Phobius"/>
    </source>
</evidence>
<feature type="region of interest" description="Disordered" evidence="1">
    <location>
        <begin position="246"/>
        <end position="299"/>
    </location>
</feature>
<feature type="compositionally biased region" description="Polar residues" evidence="1">
    <location>
        <begin position="193"/>
        <end position="208"/>
    </location>
</feature>
<sequence length="409" mass="44102">MARGTSLGLKTVQWLIRLVQLLCAVIILGIYSYLLAALANHNLPTPTNVRAVEGVVGVAVAYALLGLLLLCCFAGRTLTSFVAMCFDFAFLAAYIFVAVANKNGAGSCTGEVTTVFGKGKAEDTLDAGGGFTKIPSYRTACKLETACLAIAIIAIFFYIFSIFVELALGRHHQREKRLANSPPQMQMPYAENPYNNNPDQPESPQQQAPAGGFLGRVFGRRRRGQQALAQDDPNILPEHAHPVDMASGAAAAPPNNRDSQATAVGQDPQSPYNNKYETGYGNAGSSPTSHHHHHHSPIVTTGQTHAYAGDSYAHAGDSYMHAGDSYTHAGDHYGHAGDHYHHHYRGDNVAAATTTTTTTATALPYPDDGPYDGPYEPHRAEPATLPHHQMGPRYPAPSYRYDDGIYDRP</sequence>
<feature type="transmembrane region" description="Helical" evidence="2">
    <location>
        <begin position="81"/>
        <end position="100"/>
    </location>
</feature>
<feature type="compositionally biased region" description="Low complexity" evidence="1">
    <location>
        <begin position="358"/>
        <end position="374"/>
    </location>
</feature>
<accession>A0A167FDF2</accession>
<evidence type="ECO:0000313" key="4">
    <source>
        <dbReference type="Proteomes" id="UP000076863"/>
    </source>
</evidence>
<feature type="transmembrane region" description="Helical" evidence="2">
    <location>
        <begin position="148"/>
        <end position="168"/>
    </location>
</feature>
<feature type="transmembrane region" description="Helical" evidence="2">
    <location>
        <begin position="12"/>
        <end position="34"/>
    </location>
</feature>
<feature type="transmembrane region" description="Helical" evidence="2">
    <location>
        <begin position="54"/>
        <end position="74"/>
    </location>
</feature>
<keyword evidence="2" id="KW-0812">Transmembrane</keyword>
<keyword evidence="2" id="KW-0472">Membrane</keyword>
<dbReference type="PANTHER" id="PTHR39608">
    <property type="entry name" value="INTEGRAL MEMBRANE PROTEIN (AFU_ORTHOLOGUE AFUA_5G08640)"/>
    <property type="match status" value="1"/>
</dbReference>
<evidence type="ECO:0008006" key="5">
    <source>
        <dbReference type="Google" id="ProtNLM"/>
    </source>
</evidence>
<dbReference type="Proteomes" id="UP000076863">
    <property type="component" value="Unassembled WGS sequence"/>
</dbReference>
<name>A0A167FDF2_9HYPO</name>
<evidence type="ECO:0000256" key="1">
    <source>
        <dbReference type="SAM" id="MobiDB-lite"/>
    </source>
</evidence>
<dbReference type="OrthoDB" id="5342507at2759"/>